<dbReference type="OMA" id="DKNMPAK"/>
<dbReference type="Ensembl" id="ENSOABT00000043415.2">
    <property type="protein sequence ID" value="ENSOABP00000042281.1"/>
    <property type="gene ID" value="ENSOABG00000019098.2"/>
</dbReference>
<organism evidence="1 2">
    <name type="scientific">Oreochromis aureus</name>
    <name type="common">Israeli tilapia</name>
    <name type="synonym">Chromis aureus</name>
    <dbReference type="NCBI Taxonomy" id="47969"/>
    <lineage>
        <taxon>Eukaryota</taxon>
        <taxon>Metazoa</taxon>
        <taxon>Chordata</taxon>
        <taxon>Craniata</taxon>
        <taxon>Vertebrata</taxon>
        <taxon>Euteleostomi</taxon>
        <taxon>Actinopterygii</taxon>
        <taxon>Neopterygii</taxon>
        <taxon>Teleostei</taxon>
        <taxon>Neoteleostei</taxon>
        <taxon>Acanthomorphata</taxon>
        <taxon>Ovalentaria</taxon>
        <taxon>Cichlomorphae</taxon>
        <taxon>Cichliformes</taxon>
        <taxon>Cichlidae</taxon>
        <taxon>African cichlids</taxon>
        <taxon>Pseudocrenilabrinae</taxon>
        <taxon>Oreochromini</taxon>
        <taxon>Oreochromis</taxon>
    </lineage>
</organism>
<reference evidence="1" key="2">
    <citation type="submission" date="2025-09" db="UniProtKB">
        <authorList>
            <consortium name="Ensembl"/>
        </authorList>
    </citation>
    <scope>IDENTIFICATION</scope>
</reference>
<protein>
    <submittedName>
        <fullName evidence="1">Uncharacterized protein</fullName>
    </submittedName>
</protein>
<evidence type="ECO:0000313" key="2">
    <source>
        <dbReference type="Proteomes" id="UP000472276"/>
    </source>
</evidence>
<reference evidence="1" key="1">
    <citation type="submission" date="2025-08" db="UniProtKB">
        <authorList>
            <consortium name="Ensembl"/>
        </authorList>
    </citation>
    <scope>IDENTIFICATION</scope>
</reference>
<dbReference type="Proteomes" id="UP000472276">
    <property type="component" value="Unassembled WGS sequence"/>
</dbReference>
<sequence length="82" mass="9632">INITRKRRRPMLNRAGSDIIKAKRSVRMPLAPLIRRRIRPILANRITRNSVGDTKYFSITSDKNMPAKEKEAPLDFFVLMYF</sequence>
<keyword evidence="2" id="KW-1185">Reference proteome</keyword>
<dbReference type="AlphaFoldDB" id="A0A668URN3"/>
<evidence type="ECO:0000313" key="1">
    <source>
        <dbReference type="Ensembl" id="ENSOABP00000042281.1"/>
    </source>
</evidence>
<proteinExistence type="predicted"/>
<accession>A0A668URN3</accession>
<name>A0A668URN3_OREAU</name>